<dbReference type="AlphaFoldDB" id="A0A0R3VTG8"/>
<keyword evidence="2" id="KW-1003">Cell membrane</keyword>
<evidence type="ECO:0000256" key="4">
    <source>
        <dbReference type="ARBA" id="ARBA00022989"/>
    </source>
</evidence>
<keyword evidence="4 9" id="KW-1133">Transmembrane helix</keyword>
<proteinExistence type="predicted"/>
<dbReference type="PROSITE" id="PS50262">
    <property type="entry name" value="G_PROTEIN_RECEP_F1_2"/>
    <property type="match status" value="1"/>
</dbReference>
<evidence type="ECO:0000256" key="7">
    <source>
        <dbReference type="ARBA" id="ARBA00023170"/>
    </source>
</evidence>
<protein>
    <submittedName>
        <fullName evidence="13">G_PROTEIN_RECEP_F1_2 domain-containing protein</fullName>
    </submittedName>
</protein>
<dbReference type="PRINTS" id="PR00237">
    <property type="entry name" value="GPCRRHODOPSN"/>
</dbReference>
<evidence type="ECO:0000256" key="5">
    <source>
        <dbReference type="ARBA" id="ARBA00023040"/>
    </source>
</evidence>
<dbReference type="EMBL" id="UYRS01000070">
    <property type="protein sequence ID" value="VDK21177.1"/>
    <property type="molecule type" value="Genomic_DNA"/>
</dbReference>
<dbReference type="OrthoDB" id="5981855at2759"/>
<dbReference type="Proteomes" id="UP000282613">
    <property type="component" value="Unassembled WGS sequence"/>
</dbReference>
<evidence type="ECO:0000256" key="1">
    <source>
        <dbReference type="ARBA" id="ARBA00004651"/>
    </source>
</evidence>
<accession>A0A0R3VTG8</accession>
<evidence type="ECO:0000256" key="8">
    <source>
        <dbReference type="ARBA" id="ARBA00023224"/>
    </source>
</evidence>
<dbReference type="PANTHER" id="PTHR46925:SF2">
    <property type="entry name" value="G-PROTEIN COUPLED RECEPTOR TKR-1-RELATED"/>
    <property type="match status" value="1"/>
</dbReference>
<evidence type="ECO:0000256" key="6">
    <source>
        <dbReference type="ARBA" id="ARBA00023136"/>
    </source>
</evidence>
<dbReference type="GO" id="GO:0004995">
    <property type="term" value="F:tachykinin receptor activity"/>
    <property type="evidence" value="ECO:0007669"/>
    <property type="project" value="InterPro"/>
</dbReference>
<dbReference type="InterPro" id="IPR001681">
    <property type="entry name" value="Neurokn_rcpt"/>
</dbReference>
<dbReference type="GO" id="GO:0005886">
    <property type="term" value="C:plasma membrane"/>
    <property type="evidence" value="ECO:0007669"/>
    <property type="project" value="UniProtKB-SubCell"/>
</dbReference>
<evidence type="ECO:0000259" key="10">
    <source>
        <dbReference type="PROSITE" id="PS50262"/>
    </source>
</evidence>
<dbReference type="PANTHER" id="PTHR46925">
    <property type="entry name" value="G-PROTEIN COUPLED RECEPTOR TKR-1-RELATED"/>
    <property type="match status" value="1"/>
</dbReference>
<feature type="transmembrane region" description="Helical" evidence="9">
    <location>
        <begin position="97"/>
        <end position="116"/>
    </location>
</feature>
<dbReference type="STRING" id="60517.A0A0R3VTG8"/>
<evidence type="ECO:0000313" key="11">
    <source>
        <dbReference type="EMBL" id="VDK21177.1"/>
    </source>
</evidence>
<name>A0A0R3VTG8_TAEAS</name>
<evidence type="ECO:0000313" key="13">
    <source>
        <dbReference type="WBParaSite" id="TASK_0000053001-mRNA-1"/>
    </source>
</evidence>
<comment type="subcellular location">
    <subcellularLocation>
        <location evidence="1">Cell membrane</location>
        <topology evidence="1">Multi-pass membrane protein</topology>
    </subcellularLocation>
</comment>
<dbReference type="SUPFAM" id="SSF81321">
    <property type="entry name" value="Family A G protein-coupled receptor-like"/>
    <property type="match status" value="1"/>
</dbReference>
<reference evidence="11 12" key="2">
    <citation type="submission" date="2018-11" db="EMBL/GenBank/DDBJ databases">
        <authorList>
            <consortium name="Pathogen Informatics"/>
        </authorList>
    </citation>
    <scope>NUCLEOTIDE SEQUENCE [LARGE SCALE GENOMIC DNA]</scope>
</reference>
<dbReference type="WBParaSite" id="TASK_0000053001-mRNA-1">
    <property type="protein sequence ID" value="TASK_0000053001-mRNA-1"/>
    <property type="gene ID" value="TASK_0000053001"/>
</dbReference>
<sequence>METIDLPLNATEGDTSPFSSAGCVVIVLVFSLISILTIVGNGLVVWIVLTTKRMRTVTNYFLVNLSLGDMLSVFQIIPNVYYAIINDWAFGLAYCRFSQFFTAFGISLSVLTFTGLTADRYIAIKYPLRPRSRPATILCIIGCIWVVSFLIGLPGLVAAKISLVPPQAVFNGSGDSNISLPIVTLVSVNTTQDSQVRRACTYDWAPEWGIAYDVALFILMYILPLTILFATYIPITVKLWSDRGLGEVTRAQIEGLKSKRRVVKMLIAVMVIFAICWLPYQLFFLTLHAPIDHEHPSLPIIFICCYGLAMSNSMYNPIVYCIMNRRFRDGFLNAIGCCPFVKHYRRKCQRTRFHRNFHTLIVSSEADHAPLPGQLSQQYGKKLPQKHQTNNSAKA</sequence>
<evidence type="ECO:0000256" key="2">
    <source>
        <dbReference type="ARBA" id="ARBA00022475"/>
    </source>
</evidence>
<dbReference type="InterPro" id="IPR000276">
    <property type="entry name" value="GPCR_Rhodpsn"/>
</dbReference>
<dbReference type="SMART" id="SM01381">
    <property type="entry name" value="7TM_GPCR_Srsx"/>
    <property type="match status" value="1"/>
</dbReference>
<reference evidence="13" key="1">
    <citation type="submission" date="2017-02" db="UniProtKB">
        <authorList>
            <consortium name="WormBaseParasite"/>
        </authorList>
    </citation>
    <scope>IDENTIFICATION</scope>
</reference>
<dbReference type="Pfam" id="PF00001">
    <property type="entry name" value="7tm_1"/>
    <property type="match status" value="2"/>
</dbReference>
<evidence type="ECO:0000256" key="3">
    <source>
        <dbReference type="ARBA" id="ARBA00022692"/>
    </source>
</evidence>
<feature type="transmembrane region" description="Helical" evidence="9">
    <location>
        <begin position="61"/>
        <end position="85"/>
    </location>
</feature>
<feature type="transmembrane region" description="Helical" evidence="9">
    <location>
        <begin position="300"/>
        <end position="323"/>
    </location>
</feature>
<evidence type="ECO:0000256" key="9">
    <source>
        <dbReference type="SAM" id="Phobius"/>
    </source>
</evidence>
<keyword evidence="12" id="KW-1185">Reference proteome</keyword>
<dbReference type="PRINTS" id="PR00244">
    <property type="entry name" value="NEUROKININR"/>
</dbReference>
<dbReference type="Gene3D" id="1.20.1070.10">
    <property type="entry name" value="Rhodopsin 7-helix transmembrane proteins"/>
    <property type="match status" value="1"/>
</dbReference>
<keyword evidence="5" id="KW-0297">G-protein coupled receptor</keyword>
<organism evidence="13">
    <name type="scientific">Taenia asiatica</name>
    <name type="common">Asian tapeworm</name>
    <dbReference type="NCBI Taxonomy" id="60517"/>
    <lineage>
        <taxon>Eukaryota</taxon>
        <taxon>Metazoa</taxon>
        <taxon>Spiralia</taxon>
        <taxon>Lophotrochozoa</taxon>
        <taxon>Platyhelminthes</taxon>
        <taxon>Cestoda</taxon>
        <taxon>Eucestoda</taxon>
        <taxon>Cyclophyllidea</taxon>
        <taxon>Taeniidae</taxon>
        <taxon>Taenia</taxon>
    </lineage>
</organism>
<keyword evidence="8" id="KW-0807">Transducer</keyword>
<feature type="transmembrane region" description="Helical" evidence="9">
    <location>
        <begin position="137"/>
        <end position="157"/>
    </location>
</feature>
<feature type="transmembrane region" description="Helical" evidence="9">
    <location>
        <begin position="214"/>
        <end position="241"/>
    </location>
</feature>
<dbReference type="InterPro" id="IPR017452">
    <property type="entry name" value="GPCR_Rhodpsn_7TM"/>
</dbReference>
<feature type="transmembrane region" description="Helical" evidence="9">
    <location>
        <begin position="24"/>
        <end position="49"/>
    </location>
</feature>
<keyword evidence="6 9" id="KW-0472">Membrane</keyword>
<gene>
    <name evidence="11" type="ORF">TASK_LOCUS531</name>
</gene>
<keyword evidence="3 9" id="KW-0812">Transmembrane</keyword>
<evidence type="ECO:0000313" key="12">
    <source>
        <dbReference type="Proteomes" id="UP000282613"/>
    </source>
</evidence>
<feature type="domain" description="G-protein coupled receptors family 1 profile" evidence="10">
    <location>
        <begin position="40"/>
        <end position="320"/>
    </location>
</feature>
<keyword evidence="7" id="KW-0675">Receptor</keyword>
<feature type="transmembrane region" description="Helical" evidence="9">
    <location>
        <begin position="262"/>
        <end position="280"/>
    </location>
</feature>